<proteinExistence type="predicted"/>
<dbReference type="Proteomes" id="UP000034607">
    <property type="component" value="Unassembled WGS sequence"/>
</dbReference>
<evidence type="ECO:0000313" key="2">
    <source>
        <dbReference type="EMBL" id="KKU55150.1"/>
    </source>
</evidence>
<evidence type="ECO:0000256" key="1">
    <source>
        <dbReference type="SAM" id="Coils"/>
    </source>
</evidence>
<reference evidence="2 3" key="1">
    <citation type="journal article" date="2015" name="Nature">
        <title>rRNA introns, odd ribosomes, and small enigmatic genomes across a large radiation of phyla.</title>
        <authorList>
            <person name="Brown C.T."/>
            <person name="Hug L.A."/>
            <person name="Thomas B.C."/>
            <person name="Sharon I."/>
            <person name="Castelle C.J."/>
            <person name="Singh A."/>
            <person name="Wilkins M.J."/>
            <person name="Williams K.H."/>
            <person name="Banfield J.F."/>
        </authorList>
    </citation>
    <scope>NUCLEOTIDE SEQUENCE [LARGE SCALE GENOMIC DNA]</scope>
</reference>
<keyword evidence="1" id="KW-0175">Coiled coil</keyword>
<dbReference type="EMBL" id="LCNM01000025">
    <property type="protein sequence ID" value="KKU55150.1"/>
    <property type="molecule type" value="Genomic_DNA"/>
</dbReference>
<organism evidence="2 3">
    <name type="scientific">Candidatus Amesbacteria bacterium GW2011_GWA2_47_11</name>
    <dbReference type="NCBI Taxonomy" id="1618357"/>
    <lineage>
        <taxon>Bacteria</taxon>
        <taxon>Candidatus Amesiibacteriota</taxon>
    </lineage>
</organism>
<name>A0A0G1UBT7_9BACT</name>
<gene>
    <name evidence="2" type="ORF">UX78_C0025G0003</name>
</gene>
<comment type="caution">
    <text evidence="2">The sequence shown here is derived from an EMBL/GenBank/DDBJ whole genome shotgun (WGS) entry which is preliminary data.</text>
</comment>
<dbReference type="AlphaFoldDB" id="A0A0G1UBT7"/>
<protein>
    <submittedName>
        <fullName evidence="2">Uncharacterized protein</fullName>
    </submittedName>
</protein>
<sequence>MKIKIPFVGLAFLVFLVVFVLPVLANSSNFLPQATEFYNKYCTKKKVTTLLGISCYLYDKVGEHDIDIGLLKSNVDLLQQENEQQSEKILELENRLKILESTPIPTPTPIISITSTPSPIPAPIVLTFADNIPINQQGPGVQIPSGYKSITLRVTGLVVWAPQGSFDGGATFTELHRLRFVDEITIPIYSNWYRISPGVGASTYSATGTLNEEPGAQVLLFGNGVNYPFTSSTFDSTGYASIVITASGGTGPGGMTGISLQRFEGGSFVEKQHINCDGGAECSLTTLPLIGGDYHVVLQGGGTGAIIGAILRP</sequence>
<evidence type="ECO:0000313" key="3">
    <source>
        <dbReference type="Proteomes" id="UP000034607"/>
    </source>
</evidence>
<accession>A0A0G1UBT7</accession>
<feature type="coiled-coil region" evidence="1">
    <location>
        <begin position="68"/>
        <end position="102"/>
    </location>
</feature>